<dbReference type="InterPro" id="IPR045151">
    <property type="entry name" value="DCAF8"/>
</dbReference>
<dbReference type="SUPFAM" id="SSF48452">
    <property type="entry name" value="TPR-like"/>
    <property type="match status" value="1"/>
</dbReference>
<dbReference type="OMA" id="YKQRYVG"/>
<dbReference type="SUPFAM" id="SSF50978">
    <property type="entry name" value="WD40 repeat-like"/>
    <property type="match status" value="1"/>
</dbReference>
<accession>D8QUI0</accession>
<feature type="compositionally biased region" description="Acidic residues" evidence="4">
    <location>
        <begin position="490"/>
        <end position="506"/>
    </location>
</feature>
<protein>
    <recommendedName>
        <fullName evidence="7">Anaphase-promoting complex subunit 4 WD40 domain-containing protein</fullName>
    </recommendedName>
</protein>
<dbReference type="AlphaFoldDB" id="D8QUI0"/>
<evidence type="ECO:0000256" key="3">
    <source>
        <dbReference type="PROSITE-ProRule" id="PRU00221"/>
    </source>
</evidence>
<keyword evidence="1 3" id="KW-0853">WD repeat</keyword>
<name>D8QUI0_SELML</name>
<dbReference type="PROSITE" id="PS50082">
    <property type="entry name" value="WD_REPEATS_2"/>
    <property type="match status" value="2"/>
</dbReference>
<feature type="repeat" description="WD" evidence="3">
    <location>
        <begin position="604"/>
        <end position="645"/>
    </location>
</feature>
<dbReference type="PROSITE" id="PS50294">
    <property type="entry name" value="WD_REPEATS_REGION"/>
    <property type="match status" value="2"/>
</dbReference>
<dbReference type="STRING" id="88036.D8QUI0"/>
<feature type="repeat" description="WD" evidence="3">
    <location>
        <begin position="14"/>
        <end position="55"/>
    </location>
</feature>
<feature type="region of interest" description="Disordered" evidence="4">
    <location>
        <begin position="469"/>
        <end position="542"/>
    </location>
</feature>
<dbReference type="SMART" id="SM00320">
    <property type="entry name" value="WD40"/>
    <property type="match status" value="7"/>
</dbReference>
<dbReference type="eggNOG" id="KOG1310">
    <property type="taxonomic scope" value="Eukaryota"/>
</dbReference>
<dbReference type="InterPro" id="IPR011990">
    <property type="entry name" value="TPR-like_helical_dom_sf"/>
</dbReference>
<dbReference type="GO" id="GO:0045717">
    <property type="term" value="P:negative regulation of fatty acid biosynthetic process"/>
    <property type="evidence" value="ECO:0000318"/>
    <property type="project" value="GO_Central"/>
</dbReference>
<dbReference type="EMBL" id="GL377567">
    <property type="protein sequence ID" value="EFJ35875.1"/>
    <property type="molecule type" value="Genomic_DNA"/>
</dbReference>
<gene>
    <name evidence="5" type="ORF">SELMODRAFT_79168</name>
</gene>
<feature type="compositionally biased region" description="Basic and acidic residues" evidence="4">
    <location>
        <begin position="469"/>
        <end position="489"/>
    </location>
</feature>
<dbReference type="GO" id="GO:0080008">
    <property type="term" value="C:Cul4-RING E3 ubiquitin ligase complex"/>
    <property type="evidence" value="ECO:0000318"/>
    <property type="project" value="GO_Central"/>
</dbReference>
<dbReference type="Gramene" id="EFJ35875">
    <property type="protein sequence ID" value="EFJ35875"/>
    <property type="gene ID" value="SELMODRAFT_79168"/>
</dbReference>
<dbReference type="GO" id="GO:0005737">
    <property type="term" value="C:cytoplasm"/>
    <property type="evidence" value="ECO:0000318"/>
    <property type="project" value="GO_Central"/>
</dbReference>
<evidence type="ECO:0000256" key="1">
    <source>
        <dbReference type="ARBA" id="ARBA00022574"/>
    </source>
</evidence>
<dbReference type="Gene3D" id="2.130.10.10">
    <property type="entry name" value="YVTN repeat-like/Quinoprotein amine dehydrogenase"/>
    <property type="match status" value="3"/>
</dbReference>
<dbReference type="InterPro" id="IPR036322">
    <property type="entry name" value="WD40_repeat_dom_sf"/>
</dbReference>
<evidence type="ECO:0000256" key="2">
    <source>
        <dbReference type="ARBA" id="ARBA00022737"/>
    </source>
</evidence>
<evidence type="ECO:0000313" key="6">
    <source>
        <dbReference type="Proteomes" id="UP000001514"/>
    </source>
</evidence>
<proteinExistence type="predicted"/>
<organism evidence="6">
    <name type="scientific">Selaginella moellendorffii</name>
    <name type="common">Spikemoss</name>
    <dbReference type="NCBI Taxonomy" id="88036"/>
    <lineage>
        <taxon>Eukaryota</taxon>
        <taxon>Viridiplantae</taxon>
        <taxon>Streptophyta</taxon>
        <taxon>Embryophyta</taxon>
        <taxon>Tracheophyta</taxon>
        <taxon>Lycopodiopsida</taxon>
        <taxon>Selaginellales</taxon>
        <taxon>Selaginellaceae</taxon>
        <taxon>Selaginella</taxon>
    </lineage>
</organism>
<dbReference type="Gene3D" id="1.25.40.10">
    <property type="entry name" value="Tetratricopeptide repeat domain"/>
    <property type="match status" value="1"/>
</dbReference>
<dbReference type="HOGENOM" id="CLU_012381_3_0_1"/>
<reference evidence="5 6" key="1">
    <citation type="journal article" date="2011" name="Science">
        <title>The Selaginella genome identifies genetic changes associated with the evolution of vascular plants.</title>
        <authorList>
            <person name="Banks J.A."/>
            <person name="Nishiyama T."/>
            <person name="Hasebe M."/>
            <person name="Bowman J.L."/>
            <person name="Gribskov M."/>
            <person name="dePamphilis C."/>
            <person name="Albert V.A."/>
            <person name="Aono N."/>
            <person name="Aoyama T."/>
            <person name="Ambrose B.A."/>
            <person name="Ashton N.W."/>
            <person name="Axtell M.J."/>
            <person name="Barker E."/>
            <person name="Barker M.S."/>
            <person name="Bennetzen J.L."/>
            <person name="Bonawitz N.D."/>
            <person name="Chapple C."/>
            <person name="Cheng C."/>
            <person name="Correa L.G."/>
            <person name="Dacre M."/>
            <person name="DeBarry J."/>
            <person name="Dreyer I."/>
            <person name="Elias M."/>
            <person name="Engstrom E.M."/>
            <person name="Estelle M."/>
            <person name="Feng L."/>
            <person name="Finet C."/>
            <person name="Floyd S.K."/>
            <person name="Frommer W.B."/>
            <person name="Fujita T."/>
            <person name="Gramzow L."/>
            <person name="Gutensohn M."/>
            <person name="Harholt J."/>
            <person name="Hattori M."/>
            <person name="Heyl A."/>
            <person name="Hirai T."/>
            <person name="Hiwatashi Y."/>
            <person name="Ishikawa M."/>
            <person name="Iwata M."/>
            <person name="Karol K.G."/>
            <person name="Koehler B."/>
            <person name="Kolukisaoglu U."/>
            <person name="Kubo M."/>
            <person name="Kurata T."/>
            <person name="Lalonde S."/>
            <person name="Li K."/>
            <person name="Li Y."/>
            <person name="Litt A."/>
            <person name="Lyons E."/>
            <person name="Manning G."/>
            <person name="Maruyama T."/>
            <person name="Michael T.P."/>
            <person name="Mikami K."/>
            <person name="Miyazaki S."/>
            <person name="Morinaga S."/>
            <person name="Murata T."/>
            <person name="Mueller-Roeber B."/>
            <person name="Nelson D.R."/>
            <person name="Obara M."/>
            <person name="Oguri Y."/>
            <person name="Olmstead R.G."/>
            <person name="Onodera N."/>
            <person name="Petersen B.L."/>
            <person name="Pils B."/>
            <person name="Prigge M."/>
            <person name="Rensing S.A."/>
            <person name="Riano-Pachon D.M."/>
            <person name="Roberts A.W."/>
            <person name="Sato Y."/>
            <person name="Scheller H.V."/>
            <person name="Schulz B."/>
            <person name="Schulz C."/>
            <person name="Shakirov E.V."/>
            <person name="Shibagaki N."/>
            <person name="Shinohara N."/>
            <person name="Shippen D.E."/>
            <person name="Soerensen I."/>
            <person name="Sotooka R."/>
            <person name="Sugimoto N."/>
            <person name="Sugita M."/>
            <person name="Sumikawa N."/>
            <person name="Tanurdzic M."/>
            <person name="Theissen G."/>
            <person name="Ulvskov P."/>
            <person name="Wakazuki S."/>
            <person name="Weng J.K."/>
            <person name="Willats W.W."/>
            <person name="Wipf D."/>
            <person name="Wolf P.G."/>
            <person name="Yang L."/>
            <person name="Zimmer A.D."/>
            <person name="Zhu Q."/>
            <person name="Mitros T."/>
            <person name="Hellsten U."/>
            <person name="Loque D."/>
            <person name="Otillar R."/>
            <person name="Salamov A."/>
            <person name="Schmutz J."/>
            <person name="Shapiro H."/>
            <person name="Lindquist E."/>
            <person name="Lucas S."/>
            <person name="Rokhsar D."/>
            <person name="Grigoriev I.V."/>
        </authorList>
    </citation>
    <scope>NUCLEOTIDE SEQUENCE [LARGE SCALE GENOMIC DNA]</scope>
</reference>
<keyword evidence="2" id="KW-0677">Repeat</keyword>
<dbReference type="InterPro" id="IPR015943">
    <property type="entry name" value="WD40/YVTN_repeat-like_dom_sf"/>
</dbReference>
<dbReference type="Proteomes" id="UP000001514">
    <property type="component" value="Unassembled WGS sequence"/>
</dbReference>
<evidence type="ECO:0000313" key="5">
    <source>
        <dbReference type="EMBL" id="EFJ35875.1"/>
    </source>
</evidence>
<dbReference type="FunCoup" id="D8QUI0">
    <property type="interactions" value="4248"/>
</dbReference>
<dbReference type="PANTHER" id="PTHR15574">
    <property type="entry name" value="WD REPEAT DOMAIN-CONTAINING FAMILY"/>
    <property type="match status" value="1"/>
</dbReference>
<dbReference type="InterPro" id="IPR001680">
    <property type="entry name" value="WD40_rpt"/>
</dbReference>
<dbReference type="InParanoid" id="D8QUI0"/>
<dbReference type="Pfam" id="PF00400">
    <property type="entry name" value="WD40"/>
    <property type="match status" value="2"/>
</dbReference>
<dbReference type="KEGG" id="smo:SELMODRAFT_79168"/>
<keyword evidence="6" id="KW-1185">Reference proteome</keyword>
<evidence type="ECO:0008006" key="7">
    <source>
        <dbReference type="Google" id="ProtNLM"/>
    </source>
</evidence>
<sequence length="695" mass="77449">MEDSLQEFKDFCSSQGHNGCVNSLAWNTTGSLLLSGSDDTRVNVWDYNTRKLLQSVDSGHIANIFCTKFLPASGDDIVVSGAGDSEVRIHRRSRVAATGSSEPFGLFRCHSKRVKKLAVEEGNPHLIWSASEDGTLRQHDLRQSVTCGAEQECRNILLDLRNGAKKTLSDPPKGSFALKSCSINPTRPHQILIGGSDSFARLYDRRMLPPLTPSGQQSKPPACVCYYCPMHLSDRASLHLTHVTFSPDGGEVLLSYSGEHVYLLDAYNGNDATVVYAAGDVPRRTALVPIVNGQQYKVPSTQEVPSGNKRECKELLEEARRALEEGNSFCAIETTSEVLETSGVVLEPQLRHDLLCLRAGAFVKRGWKNDMHMAVRDSNAARLIDPMSVVAHHRMAEALSQLGRHKEAWEFATRAHHLDPEDGTLSDHVTQLHSKLVAAEQARNVWNNEETKPERRPSRIQSLREFLFRQEQDHSDSSEESRRAERYDSDLEEEDMEMEIEMSVTEDNDRDRESGAPSSLNLRVRRKCDGGREKQANTVASGAPELQTDIAMDMRQRYVGHCNTGTDIKQASFLGERGKFVASGSDDGLWFIWEKETGRFVTMLAGDDSVVNCIQCHPHDCLVATSGIDNTIKLWSPSSNTEARRAKGADSDALRIMADNQQQMRRHREIGLPIELLQRIRGVEAAVHPFECTQS</sequence>
<dbReference type="PANTHER" id="PTHR15574:SF40">
    <property type="entry name" value="WD AND TETRATRICOPEPTIDE REPEATS PROTEIN 1"/>
    <property type="match status" value="1"/>
</dbReference>
<evidence type="ECO:0000256" key="4">
    <source>
        <dbReference type="SAM" id="MobiDB-lite"/>
    </source>
</evidence>